<keyword evidence="1" id="KW-1133">Transmembrane helix</keyword>
<keyword evidence="1" id="KW-0472">Membrane</keyword>
<evidence type="ECO:0000256" key="1">
    <source>
        <dbReference type="SAM" id="Phobius"/>
    </source>
</evidence>
<evidence type="ECO:0008006" key="4">
    <source>
        <dbReference type="Google" id="ProtNLM"/>
    </source>
</evidence>
<keyword evidence="1" id="KW-0812">Transmembrane</keyword>
<dbReference type="EMBL" id="QGDD01000006">
    <property type="protein sequence ID" value="PWN02362.1"/>
    <property type="molecule type" value="Genomic_DNA"/>
</dbReference>
<name>A0A316TJD7_9ACTN</name>
<proteinExistence type="predicted"/>
<feature type="transmembrane region" description="Helical" evidence="1">
    <location>
        <begin position="6"/>
        <end position="29"/>
    </location>
</feature>
<keyword evidence="3" id="KW-1185">Reference proteome</keyword>
<organism evidence="2 3">
    <name type="scientific">Nocardioides silvaticus</name>
    <dbReference type="NCBI Taxonomy" id="2201891"/>
    <lineage>
        <taxon>Bacteria</taxon>
        <taxon>Bacillati</taxon>
        <taxon>Actinomycetota</taxon>
        <taxon>Actinomycetes</taxon>
        <taxon>Propionibacteriales</taxon>
        <taxon>Nocardioidaceae</taxon>
        <taxon>Nocardioides</taxon>
    </lineage>
</organism>
<evidence type="ECO:0000313" key="3">
    <source>
        <dbReference type="Proteomes" id="UP000245507"/>
    </source>
</evidence>
<dbReference type="AlphaFoldDB" id="A0A316TJD7"/>
<dbReference type="RefSeq" id="WP_109695057.1">
    <property type="nucleotide sequence ID" value="NZ_QGDD01000006.1"/>
</dbReference>
<gene>
    <name evidence="2" type="ORF">DJ010_14780</name>
</gene>
<protein>
    <recommendedName>
        <fullName evidence="4">DUF2550 domain-containing protein</fullName>
    </recommendedName>
</protein>
<dbReference type="Proteomes" id="UP000245507">
    <property type="component" value="Unassembled WGS sequence"/>
</dbReference>
<reference evidence="2 3" key="1">
    <citation type="submission" date="2018-05" db="EMBL/GenBank/DDBJ databases">
        <title>Nocardioides silvaticus genome.</title>
        <authorList>
            <person name="Li C."/>
            <person name="Wang G."/>
        </authorList>
    </citation>
    <scope>NUCLEOTIDE SEQUENCE [LARGE SCALE GENOMIC DNA]</scope>
    <source>
        <strain evidence="2 3">CCTCC AB 2018079</strain>
    </source>
</reference>
<sequence length="140" mass="14993">MSDVGVAVLIVLVALAVLGSAIVVLIVVLRRAARDRGAELRQSYPDAELGPELGQYRGGTGSFPRTRNTGWIVLTPTSVVVRPLLGSAITLPLTDITATRVDRSFRGHWNGRPVLVLATDRGEVGVTVDSPEQWQAALVR</sequence>
<accession>A0A316TJD7</accession>
<evidence type="ECO:0000313" key="2">
    <source>
        <dbReference type="EMBL" id="PWN02362.1"/>
    </source>
</evidence>
<comment type="caution">
    <text evidence="2">The sequence shown here is derived from an EMBL/GenBank/DDBJ whole genome shotgun (WGS) entry which is preliminary data.</text>
</comment>